<keyword evidence="1" id="KW-0812">Transmembrane</keyword>
<feature type="transmembrane region" description="Helical" evidence="1">
    <location>
        <begin position="1051"/>
        <end position="1071"/>
    </location>
</feature>
<evidence type="ECO:0000256" key="2">
    <source>
        <dbReference type="SAM" id="SignalP"/>
    </source>
</evidence>
<sequence>MKRRTITLSLLKSTAVKALAATFSLLLVFSLLPAAGNGSQKVGRSATAVAQTSTEPVEITNSYLNRNVGKLVVEMQPSTSMNMSKLTLTSNVNFAARSNEKLRKLTIDGVDYPISYMSVSGKTLTVSIPGGVEVQPYSSIVIEWGQGQQPSNLKATMQGQPISSGPVTPPTQGNPLHSGSYREIPLSRTWDSCSSNRGVVVAKTWWDNTSSALANGGVDVVQVDVNDVDVPSKLDVSDSRLKLRFGSQGDGWQELQNGVDYTVFASGNSVFFALKTTKMRPPANVVSYDVEAHLPIQGGASGCKVSLWNEYEAPAEGNPTSPSNFVKIPNDRVDDKCTYAGGVLYSRTYWDQYQSTKQRGQTDVVEVVVNNVSNLAQKVALNDPRLRLRYGGDESGWTELRADSDFTVTVSGNSLFFDLREPMKRVYFAGSYDSKEGWKPRYFDVEAYIPIAESTSNCAVNLWHEGPHWLDRNAPKLEINAPETPREQLDWLPNPSKNPAIPPRCGGKIALVFDLSGSVRRAGGLEPSRDAGLAVIDALQGTGSSMAIYNFSTTANTYPAVSTTPKNLNVPSDVQDLRRAVGAIENSSRGGTNYEDGLKQVPSGEYDVVYFITDGIPTTSNRDYPDPGFDAGELINQSDLSRAVTEANRLKDSGTRIETVMVGVESFNEHILKDDYFDIVELRKKDPSTWPTNSYGYPSYTPNEQEWVRDLLADGQPVAIWDKPEGTEYIVNNQPELWRAGVRNTHRMAADISSPDAVTTVDSYQNLVKELSDLILDNCFGSINITKNVYDENGIKSPGQGWTFDTSVDSGKQVLIGDGVLTEQTRDVTSADGSYGRTLNQSDGQGQAVTVVEHQQDGYNLRPQNGENAVCTTRQYVTTNGKAEWKDKPTTIRNINDASRPGFGVNVPFRGIVNCVIENEKVAVEIDLSLEKVSFDDQPEQLSGAEFTLFEVNGDQRTEVAVITDGKSRVENLGVGKRYELVETLAPAGYQLLARPIVFDVVKNESGNPEIRLEGGAGEYPEISIKVDKNEVTHSIMQVADIRKGDLPKTGGYGIGWLIIGSVLAAGAAFMTSRKTARKF</sequence>
<proteinExistence type="predicted"/>
<keyword evidence="1" id="KW-0472">Membrane</keyword>
<dbReference type="STRING" id="1724.GCA_001044175_01422"/>
<organism evidence="4 5">
    <name type="scientific">Corynebacterium renale</name>
    <dbReference type="NCBI Taxonomy" id="1724"/>
    <lineage>
        <taxon>Bacteria</taxon>
        <taxon>Bacillati</taxon>
        <taxon>Actinomycetota</taxon>
        <taxon>Actinomycetes</taxon>
        <taxon>Mycobacteriales</taxon>
        <taxon>Corynebacteriaceae</taxon>
        <taxon>Corynebacterium</taxon>
    </lineage>
</organism>
<dbReference type="CDD" id="cd00198">
    <property type="entry name" value="vWFA"/>
    <property type="match status" value="1"/>
</dbReference>
<dbReference type="PROSITE" id="PS50234">
    <property type="entry name" value="VWFA"/>
    <property type="match status" value="1"/>
</dbReference>
<feature type="signal peptide" evidence="2">
    <location>
        <begin position="1"/>
        <end position="20"/>
    </location>
</feature>
<name>A0A2A9DM94_9CORY</name>
<evidence type="ECO:0000313" key="4">
    <source>
        <dbReference type="EMBL" id="PFG27491.1"/>
    </source>
</evidence>
<feature type="domain" description="VWFA" evidence="3">
    <location>
        <begin position="508"/>
        <end position="712"/>
    </location>
</feature>
<keyword evidence="2" id="KW-0732">Signal</keyword>
<dbReference type="EMBL" id="PDJF01000001">
    <property type="protein sequence ID" value="PFG27491.1"/>
    <property type="molecule type" value="Genomic_DNA"/>
</dbReference>
<dbReference type="InterPro" id="IPR002035">
    <property type="entry name" value="VWF_A"/>
</dbReference>
<dbReference type="GO" id="GO:0005975">
    <property type="term" value="P:carbohydrate metabolic process"/>
    <property type="evidence" value="ECO:0007669"/>
    <property type="project" value="UniProtKB-ARBA"/>
</dbReference>
<protein>
    <submittedName>
        <fullName evidence="4">von Willebrand factor type A domain-containing protein</fullName>
    </submittedName>
</protein>
<dbReference type="AlphaFoldDB" id="A0A2A9DM94"/>
<dbReference type="InterPro" id="IPR041033">
    <property type="entry name" value="SpaA_PFL_dom_1"/>
</dbReference>
<dbReference type="Gene3D" id="2.60.40.10">
    <property type="entry name" value="Immunoglobulins"/>
    <property type="match status" value="1"/>
</dbReference>
<feature type="chain" id="PRO_5012450873" evidence="2">
    <location>
        <begin position="21"/>
        <end position="1080"/>
    </location>
</feature>
<dbReference type="Proteomes" id="UP000221653">
    <property type="component" value="Unassembled WGS sequence"/>
</dbReference>
<keyword evidence="1" id="KW-1133">Transmembrane helix</keyword>
<gene>
    <name evidence="4" type="ORF">ATK06_0552</name>
</gene>
<evidence type="ECO:0000256" key="1">
    <source>
        <dbReference type="SAM" id="Phobius"/>
    </source>
</evidence>
<comment type="caution">
    <text evidence="4">The sequence shown here is derived from an EMBL/GenBank/DDBJ whole genome shotgun (WGS) entry which is preliminary data.</text>
</comment>
<dbReference type="InterPro" id="IPR036465">
    <property type="entry name" value="vWFA_dom_sf"/>
</dbReference>
<evidence type="ECO:0000313" key="5">
    <source>
        <dbReference type="Proteomes" id="UP000221653"/>
    </source>
</evidence>
<accession>A0A2A9DM94</accession>
<dbReference type="Pfam" id="PF17802">
    <property type="entry name" value="SpaA"/>
    <property type="match status" value="1"/>
</dbReference>
<evidence type="ECO:0000259" key="3">
    <source>
        <dbReference type="PROSITE" id="PS50234"/>
    </source>
</evidence>
<reference evidence="4 5" key="1">
    <citation type="submission" date="2017-10" db="EMBL/GenBank/DDBJ databases">
        <title>Sequencing the genomes of 1000 actinobacteria strains.</title>
        <authorList>
            <person name="Klenk H.-P."/>
        </authorList>
    </citation>
    <scope>NUCLEOTIDE SEQUENCE [LARGE SCALE GENOMIC DNA]</scope>
    <source>
        <strain evidence="4 5">DSM 20688</strain>
    </source>
</reference>
<keyword evidence="5" id="KW-1185">Reference proteome</keyword>
<dbReference type="Gene3D" id="3.40.50.410">
    <property type="entry name" value="von Willebrand factor, type A domain"/>
    <property type="match status" value="1"/>
</dbReference>
<dbReference type="SMART" id="SM00327">
    <property type="entry name" value="VWA"/>
    <property type="match status" value="1"/>
</dbReference>
<dbReference type="InterPro" id="IPR013783">
    <property type="entry name" value="Ig-like_fold"/>
</dbReference>
<dbReference type="SUPFAM" id="SSF53300">
    <property type="entry name" value="vWA-like"/>
    <property type="match status" value="1"/>
</dbReference>